<gene>
    <name evidence="9" type="ORF">BANRA_05108</name>
</gene>
<evidence type="ECO:0000313" key="9">
    <source>
        <dbReference type="EMBL" id="VCW39096.1"/>
    </source>
</evidence>
<dbReference type="SMART" id="SM00448">
    <property type="entry name" value="REC"/>
    <property type="match status" value="1"/>
</dbReference>
<dbReference type="PANTHER" id="PTHR48111">
    <property type="entry name" value="REGULATOR OF RPOS"/>
    <property type="match status" value="1"/>
</dbReference>
<dbReference type="SUPFAM" id="SSF46894">
    <property type="entry name" value="C-terminal effector domain of the bipartite response regulators"/>
    <property type="match status" value="1"/>
</dbReference>
<dbReference type="AlphaFoldDB" id="A0ABD7UR31"/>
<evidence type="ECO:0000256" key="2">
    <source>
        <dbReference type="ARBA" id="ARBA00023012"/>
    </source>
</evidence>
<dbReference type="GO" id="GO:0003677">
    <property type="term" value="F:DNA binding"/>
    <property type="evidence" value="ECO:0007669"/>
    <property type="project" value="UniProtKB-KW"/>
</dbReference>
<comment type="caution">
    <text evidence="9">The sequence shown here is derived from an EMBL/GenBank/DDBJ whole genome shotgun (WGS) entry which is preliminary data.</text>
</comment>
<dbReference type="InterPro" id="IPR039420">
    <property type="entry name" value="WalR-like"/>
</dbReference>
<evidence type="ECO:0000313" key="10">
    <source>
        <dbReference type="Proteomes" id="UP000269921"/>
    </source>
</evidence>
<protein>
    <submittedName>
        <fullName evidence="9">VanR-B_1_AF192329</fullName>
    </submittedName>
</protein>
<dbReference type="EMBL" id="UWVH01000002">
    <property type="protein sequence ID" value="VCW39096.1"/>
    <property type="molecule type" value="Genomic_DNA"/>
</dbReference>
<dbReference type="PRINTS" id="PR00038">
    <property type="entry name" value="HTHLUXR"/>
</dbReference>
<feature type="domain" description="HTH luxR-type" evidence="7">
    <location>
        <begin position="235"/>
        <end position="300"/>
    </location>
</feature>
<evidence type="ECO:0000256" key="1">
    <source>
        <dbReference type="ARBA" id="ARBA00022553"/>
    </source>
</evidence>
<evidence type="ECO:0000256" key="6">
    <source>
        <dbReference type="PROSITE-ProRule" id="PRU00169"/>
    </source>
</evidence>
<dbReference type="CDD" id="cd06170">
    <property type="entry name" value="LuxR_C_like"/>
    <property type="match status" value="1"/>
</dbReference>
<dbReference type="InterPro" id="IPR000792">
    <property type="entry name" value="Tscrpt_reg_LuxR_C"/>
</dbReference>
<evidence type="ECO:0000256" key="4">
    <source>
        <dbReference type="ARBA" id="ARBA00023125"/>
    </source>
</evidence>
<accession>A0ABD7UR31</accession>
<keyword evidence="3" id="KW-0805">Transcription regulation</keyword>
<proteinExistence type="predicted"/>
<dbReference type="Gene3D" id="1.10.10.10">
    <property type="entry name" value="Winged helix-like DNA-binding domain superfamily/Winged helix DNA-binding domain"/>
    <property type="match status" value="1"/>
</dbReference>
<dbReference type="Gene3D" id="3.40.50.2300">
    <property type="match status" value="1"/>
</dbReference>
<dbReference type="GO" id="GO:0000160">
    <property type="term" value="P:phosphorelay signal transduction system"/>
    <property type="evidence" value="ECO:0007669"/>
    <property type="project" value="UniProtKB-KW"/>
</dbReference>
<feature type="modified residue" description="4-aspartylphosphate" evidence="6">
    <location>
        <position position="56"/>
    </location>
</feature>
<keyword evidence="4" id="KW-0238">DNA-binding</keyword>
<dbReference type="PANTHER" id="PTHR48111:SF1">
    <property type="entry name" value="TWO-COMPONENT RESPONSE REGULATOR ORR33"/>
    <property type="match status" value="1"/>
</dbReference>
<keyword evidence="1 6" id="KW-0597">Phosphoprotein</keyword>
<keyword evidence="2" id="KW-0902">Two-component regulatory system</keyword>
<evidence type="ECO:0000259" key="8">
    <source>
        <dbReference type="PROSITE" id="PS50110"/>
    </source>
</evidence>
<dbReference type="Proteomes" id="UP000269921">
    <property type="component" value="Unassembled WGS sequence"/>
</dbReference>
<dbReference type="InterPro" id="IPR001789">
    <property type="entry name" value="Sig_transdc_resp-reg_receiver"/>
</dbReference>
<dbReference type="InterPro" id="IPR036388">
    <property type="entry name" value="WH-like_DNA-bd_sf"/>
</dbReference>
<sequence>MAIAKPTVLIVDDDINTVSMLNDTLDEAGFTVLVALEGNQALSITSQITPDIILLDAVMPHLDGFSTSKRLRQNPGLRHTPIIFMTGLSDTQNIVDAFDAGVVDYVIKPIRTEELVVRMRTHLRNSKLTVSAYSAMDSVGQTLCVFSKEGQLRWATPNAWQLMKNFSDTGYEPNKKIVNRIIGWLNNTEGLKIPLDLSSQGIALKFYLSRRTAEGESLLRIEEIKGHEEVEAVKRLKNNLGLTQREAEVLLWIARGKTNREIGDILNLSPRTVNKHLEIVFPKLSVDNRTAAAALAINSLYAGRKCSDNEAYSRRPALTFLSGRTGTLMSTSPSPVAVSMSTGSGRKSASVRMPCAPAGCGISASFC</sequence>
<feature type="domain" description="Response regulatory" evidence="8">
    <location>
        <begin position="7"/>
        <end position="123"/>
    </location>
</feature>
<dbReference type="Pfam" id="PF00196">
    <property type="entry name" value="GerE"/>
    <property type="match status" value="1"/>
</dbReference>
<dbReference type="InterPro" id="IPR016032">
    <property type="entry name" value="Sig_transdc_resp-reg_C-effctor"/>
</dbReference>
<evidence type="ECO:0000256" key="3">
    <source>
        <dbReference type="ARBA" id="ARBA00023015"/>
    </source>
</evidence>
<organism evidence="9 10">
    <name type="scientific">Klebsiella pneumoniae</name>
    <dbReference type="NCBI Taxonomy" id="573"/>
    <lineage>
        <taxon>Bacteria</taxon>
        <taxon>Pseudomonadati</taxon>
        <taxon>Pseudomonadota</taxon>
        <taxon>Gammaproteobacteria</taxon>
        <taxon>Enterobacterales</taxon>
        <taxon>Enterobacteriaceae</taxon>
        <taxon>Klebsiella/Raoultella group</taxon>
        <taxon>Klebsiella</taxon>
        <taxon>Klebsiella pneumoniae complex</taxon>
    </lineage>
</organism>
<dbReference type="InterPro" id="IPR011006">
    <property type="entry name" value="CheY-like_superfamily"/>
</dbReference>
<evidence type="ECO:0000256" key="5">
    <source>
        <dbReference type="ARBA" id="ARBA00023163"/>
    </source>
</evidence>
<keyword evidence="5" id="KW-0804">Transcription</keyword>
<dbReference type="SUPFAM" id="SSF52172">
    <property type="entry name" value="CheY-like"/>
    <property type="match status" value="1"/>
</dbReference>
<evidence type="ECO:0000259" key="7">
    <source>
        <dbReference type="PROSITE" id="PS50043"/>
    </source>
</evidence>
<dbReference type="PROSITE" id="PS50043">
    <property type="entry name" value="HTH_LUXR_2"/>
    <property type="match status" value="1"/>
</dbReference>
<dbReference type="PROSITE" id="PS50110">
    <property type="entry name" value="RESPONSE_REGULATORY"/>
    <property type="match status" value="1"/>
</dbReference>
<name>A0ABD7UR31_KLEPN</name>
<dbReference type="Pfam" id="PF00072">
    <property type="entry name" value="Response_reg"/>
    <property type="match status" value="1"/>
</dbReference>
<reference evidence="9 10" key="1">
    <citation type="submission" date="2018-10" db="EMBL/GenBank/DDBJ databases">
        <authorList>
            <person name="Noll B N."/>
        </authorList>
    </citation>
    <scope>NUCLEOTIDE SEQUENCE [LARGE SCALE GENOMIC DNA]</scope>
    <source>
        <strain evidence="9">Kpneu006</strain>
    </source>
</reference>
<dbReference type="SMART" id="SM00421">
    <property type="entry name" value="HTH_LUXR"/>
    <property type="match status" value="1"/>
</dbReference>